<dbReference type="Pfam" id="PF09836">
    <property type="entry name" value="DUF2063"/>
    <property type="match status" value="1"/>
</dbReference>
<keyword evidence="3" id="KW-1185">Reference proteome</keyword>
<accession>A0A9X1YQN1</accession>
<gene>
    <name evidence="2" type="ORF">LPC04_10890</name>
</gene>
<reference evidence="2" key="1">
    <citation type="submission" date="2021-11" db="EMBL/GenBank/DDBJ databases">
        <title>BS-T2-15 a new species belonging to the Comamonadaceae family isolated from the soil of a French oak forest.</title>
        <authorList>
            <person name="Mieszkin S."/>
            <person name="Alain K."/>
        </authorList>
    </citation>
    <scope>NUCLEOTIDE SEQUENCE</scope>
    <source>
        <strain evidence="2">BS-T2-15</strain>
    </source>
</reference>
<dbReference type="AlphaFoldDB" id="A0A9X1YQN1"/>
<evidence type="ECO:0000313" key="2">
    <source>
        <dbReference type="EMBL" id="MCK9686211.1"/>
    </source>
</evidence>
<evidence type="ECO:0000313" key="3">
    <source>
        <dbReference type="Proteomes" id="UP001139353"/>
    </source>
</evidence>
<organism evidence="2 3">
    <name type="scientific">Scleromatobacter humisilvae</name>
    <dbReference type="NCBI Taxonomy" id="2897159"/>
    <lineage>
        <taxon>Bacteria</taxon>
        <taxon>Pseudomonadati</taxon>
        <taxon>Pseudomonadota</taxon>
        <taxon>Betaproteobacteria</taxon>
        <taxon>Burkholderiales</taxon>
        <taxon>Sphaerotilaceae</taxon>
        <taxon>Scleromatobacter</taxon>
    </lineage>
</organism>
<sequence>MPELLDFQADFAAALRERQRTPAMERWLAGSGDVVDRRMAIYRANMMAAAEKALASAYPVIRQVVGEDFFHGLAREYQRGAPSTSGDLTGFGESFGAFLAAFEHARSLPYLPDLARLEWAVHRAYGAADAPDWDPASLATVEPDRQAEIRFQWAPGTAIVESAHPIVRIWTIHQPGYDGEFSVAWDLADTALVARDGYLVSVTGCSPADAAFIAASLAGTPFGEAAAGVLAGHPDFDLGALLGRAIPARLICGFTL</sequence>
<proteinExistence type="predicted"/>
<evidence type="ECO:0000259" key="1">
    <source>
        <dbReference type="Pfam" id="PF09836"/>
    </source>
</evidence>
<dbReference type="InterPro" id="IPR044922">
    <property type="entry name" value="DUF2063_N_sf"/>
</dbReference>
<comment type="caution">
    <text evidence="2">The sequence shown here is derived from an EMBL/GenBank/DDBJ whole genome shotgun (WGS) entry which is preliminary data.</text>
</comment>
<name>A0A9X1YQN1_9BURK</name>
<dbReference type="GO" id="GO:0003677">
    <property type="term" value="F:DNA binding"/>
    <property type="evidence" value="ECO:0007669"/>
    <property type="project" value="UniProtKB-KW"/>
</dbReference>
<dbReference type="RefSeq" id="WP_275682241.1">
    <property type="nucleotide sequence ID" value="NZ_JAJLJH010000002.1"/>
</dbReference>
<dbReference type="Gene3D" id="1.10.150.690">
    <property type="entry name" value="DUF2063"/>
    <property type="match status" value="1"/>
</dbReference>
<keyword evidence="2" id="KW-0238">DNA-binding</keyword>
<protein>
    <submittedName>
        <fullName evidence="2">DNA-binding domain-containing protein</fullName>
    </submittedName>
</protein>
<feature type="domain" description="Putative DNA-binding" evidence="1">
    <location>
        <begin position="7"/>
        <end position="99"/>
    </location>
</feature>
<dbReference type="Proteomes" id="UP001139353">
    <property type="component" value="Unassembled WGS sequence"/>
</dbReference>
<dbReference type="EMBL" id="JAJLJH010000002">
    <property type="protein sequence ID" value="MCK9686211.1"/>
    <property type="molecule type" value="Genomic_DNA"/>
</dbReference>
<dbReference type="InterPro" id="IPR018640">
    <property type="entry name" value="DUF2063"/>
</dbReference>